<dbReference type="Gene3D" id="3.10.450.70">
    <property type="entry name" value="Disulphide bond isomerase, DsbC/G, N-terminal"/>
    <property type="match status" value="1"/>
</dbReference>
<protein>
    <recommendedName>
        <fullName evidence="7">Thiol:disulfide interchange protein</fullName>
    </recommendedName>
</protein>
<evidence type="ECO:0000256" key="6">
    <source>
        <dbReference type="ARBA" id="ARBA00023284"/>
    </source>
</evidence>
<evidence type="ECO:0000256" key="4">
    <source>
        <dbReference type="ARBA" id="ARBA00022764"/>
    </source>
</evidence>
<keyword evidence="4 7" id="KW-0574">Periplasm</keyword>
<dbReference type="OrthoDB" id="12976at2"/>
<dbReference type="InterPro" id="IPR012336">
    <property type="entry name" value="Thioredoxin-like_fold"/>
</dbReference>
<comment type="subcellular location">
    <subcellularLocation>
        <location evidence="1 7">Periplasm</location>
    </subcellularLocation>
</comment>
<keyword evidence="5" id="KW-1015">Disulfide bond</keyword>
<evidence type="ECO:0000259" key="8">
    <source>
        <dbReference type="Pfam" id="PF10411"/>
    </source>
</evidence>
<keyword evidence="6 7" id="KW-0676">Redox-active center</keyword>
<dbReference type="InterPro" id="IPR036249">
    <property type="entry name" value="Thioredoxin-like_sf"/>
</dbReference>
<organism evidence="10 11">
    <name type="scientific">Azoarcus indigens</name>
    <dbReference type="NCBI Taxonomy" id="29545"/>
    <lineage>
        <taxon>Bacteria</taxon>
        <taxon>Pseudomonadati</taxon>
        <taxon>Pseudomonadota</taxon>
        <taxon>Betaproteobacteria</taxon>
        <taxon>Rhodocyclales</taxon>
        <taxon>Zoogloeaceae</taxon>
        <taxon>Azoarcus</taxon>
    </lineage>
</organism>
<comment type="caution">
    <text evidence="10">The sequence shown here is derived from an EMBL/GenBank/DDBJ whole genome shotgun (WGS) entry which is preliminary data.</text>
</comment>
<feature type="signal peptide" evidence="7">
    <location>
        <begin position="1"/>
        <end position="29"/>
    </location>
</feature>
<keyword evidence="3 7" id="KW-0732">Signal</keyword>
<dbReference type="Pfam" id="PF10411">
    <property type="entry name" value="DsbC_N"/>
    <property type="match status" value="1"/>
</dbReference>
<dbReference type="InterPro" id="IPR051470">
    <property type="entry name" value="Thiol:disulfide_interchange"/>
</dbReference>
<dbReference type="AlphaFoldDB" id="A0A4R6EEY0"/>
<evidence type="ECO:0000256" key="5">
    <source>
        <dbReference type="ARBA" id="ARBA00023157"/>
    </source>
</evidence>
<dbReference type="RefSeq" id="WP_133588669.1">
    <property type="nucleotide sequence ID" value="NZ_SNVV01000002.1"/>
</dbReference>
<feature type="domain" description="Thioredoxin-like fold" evidence="9">
    <location>
        <begin position="137"/>
        <end position="255"/>
    </location>
</feature>
<proteinExistence type="inferred from homology"/>
<comment type="function">
    <text evidence="7">Required for disulfide bond formation in some periplasmic proteins. Acts by transferring its disulfide bond to other proteins and is reduced in the process.</text>
</comment>
<dbReference type="SUPFAM" id="SSF54423">
    <property type="entry name" value="DsbC/DsbG N-terminal domain-like"/>
    <property type="match status" value="1"/>
</dbReference>
<dbReference type="SUPFAM" id="SSF52833">
    <property type="entry name" value="Thioredoxin-like"/>
    <property type="match status" value="1"/>
</dbReference>
<dbReference type="GO" id="GO:0042597">
    <property type="term" value="C:periplasmic space"/>
    <property type="evidence" value="ECO:0007669"/>
    <property type="project" value="UniProtKB-SubCell"/>
</dbReference>
<evidence type="ECO:0000259" key="9">
    <source>
        <dbReference type="Pfam" id="PF13098"/>
    </source>
</evidence>
<evidence type="ECO:0000256" key="7">
    <source>
        <dbReference type="RuleBase" id="RU364038"/>
    </source>
</evidence>
<dbReference type="PANTHER" id="PTHR35272:SF3">
    <property type="entry name" value="THIOL:DISULFIDE INTERCHANGE PROTEIN DSBC"/>
    <property type="match status" value="1"/>
</dbReference>
<evidence type="ECO:0000313" key="11">
    <source>
        <dbReference type="Proteomes" id="UP000295129"/>
    </source>
</evidence>
<dbReference type="Proteomes" id="UP000295129">
    <property type="component" value="Unassembled WGS sequence"/>
</dbReference>
<name>A0A4R6EEY0_9RHOO</name>
<dbReference type="Gene3D" id="3.40.30.10">
    <property type="entry name" value="Glutaredoxin"/>
    <property type="match status" value="1"/>
</dbReference>
<feature type="domain" description="Disulphide bond isomerase DsbC/G N-terminal" evidence="8">
    <location>
        <begin position="29"/>
        <end position="96"/>
    </location>
</feature>
<dbReference type="CDD" id="cd03020">
    <property type="entry name" value="DsbA_DsbC_DsbG"/>
    <property type="match status" value="1"/>
</dbReference>
<dbReference type="InterPro" id="IPR009094">
    <property type="entry name" value="DiS-bond_isomerase_DsbC/G_N_sf"/>
</dbReference>
<dbReference type="Pfam" id="PF13098">
    <property type="entry name" value="Thioredoxin_2"/>
    <property type="match status" value="1"/>
</dbReference>
<keyword evidence="11" id="KW-1185">Reference proteome</keyword>
<dbReference type="InterPro" id="IPR033954">
    <property type="entry name" value="DiS-bond_Isoase_DsbC/G"/>
</dbReference>
<sequence>MATTEAVRGRLAAIALVTAFAGAFPPAHAATSDESRLLAALQKAHPGTRFTEVTRSPVAGLFEVWMDGNVAYVSASAPRYFLFGRLFDTETLQDLTGPKLAQAARTGSPADSADVQTPIPPIAFDQLPLADAIKTVRGKGERRLAVFSDPNCPYCQQLEPELASLDNVTVYTFLMPFQGETKPIAVWCAADREQAWERLMLRSDETLLSPGATCDHPIARNLELARRLGLQGTPTLVWADGTRTEGFVGRTVLKARLAQAGIPERQP</sequence>
<gene>
    <name evidence="10" type="ORF">C7389_102260</name>
</gene>
<feature type="chain" id="PRO_5020858441" description="Thiol:disulfide interchange protein" evidence="7">
    <location>
        <begin position="30"/>
        <end position="267"/>
    </location>
</feature>
<dbReference type="PANTHER" id="PTHR35272">
    <property type="entry name" value="THIOL:DISULFIDE INTERCHANGE PROTEIN DSBC-RELATED"/>
    <property type="match status" value="1"/>
</dbReference>
<dbReference type="EMBL" id="SNVV01000002">
    <property type="protein sequence ID" value="TDN56324.1"/>
    <property type="molecule type" value="Genomic_DNA"/>
</dbReference>
<comment type="similarity">
    <text evidence="2 7">Belongs to the thioredoxin family. DsbC subfamily.</text>
</comment>
<evidence type="ECO:0000256" key="1">
    <source>
        <dbReference type="ARBA" id="ARBA00004418"/>
    </source>
</evidence>
<dbReference type="InterPro" id="IPR018950">
    <property type="entry name" value="DiS-bond_isomerase_DsbC/G_N"/>
</dbReference>
<evidence type="ECO:0000256" key="3">
    <source>
        <dbReference type="ARBA" id="ARBA00022729"/>
    </source>
</evidence>
<accession>A0A4R6EEY0</accession>
<evidence type="ECO:0000256" key="2">
    <source>
        <dbReference type="ARBA" id="ARBA00009813"/>
    </source>
</evidence>
<reference evidence="10 11" key="1">
    <citation type="submission" date="2019-03" db="EMBL/GenBank/DDBJ databases">
        <title>Genomic Encyclopedia of Type Strains, Phase IV (KMG-IV): sequencing the most valuable type-strain genomes for metagenomic binning, comparative biology and taxonomic classification.</title>
        <authorList>
            <person name="Goeker M."/>
        </authorList>
    </citation>
    <scope>NUCLEOTIDE SEQUENCE [LARGE SCALE GENOMIC DNA]</scope>
    <source>
        <strain evidence="10 11">DSM 12121</strain>
    </source>
</reference>
<evidence type="ECO:0000313" key="10">
    <source>
        <dbReference type="EMBL" id="TDN56324.1"/>
    </source>
</evidence>